<evidence type="ECO:0000259" key="1">
    <source>
        <dbReference type="Pfam" id="PF21834"/>
    </source>
</evidence>
<evidence type="ECO:0000313" key="5">
    <source>
        <dbReference type="Proteomes" id="UP000625079"/>
    </source>
</evidence>
<reference evidence="3 4" key="2">
    <citation type="submission" date="2018-06" db="EMBL/GenBank/DDBJ databases">
        <title>Comparative genomics of rhizobia nodulating Arachis hypogaea in China.</title>
        <authorList>
            <person name="Li Y."/>
        </authorList>
    </citation>
    <scope>NUCLEOTIDE SEQUENCE [LARGE SCALE GENOMIC DNA]</scope>
    <source>
        <strain evidence="3 4">CCBAU 51658</strain>
    </source>
</reference>
<protein>
    <recommendedName>
        <fullName evidence="1">DUF6894 domain-containing protein</fullName>
    </recommendedName>
</protein>
<organism evidence="2 5">
    <name type="scientific">Bradyrhizobium guangdongense</name>
    <dbReference type="NCBI Taxonomy" id="1325090"/>
    <lineage>
        <taxon>Bacteria</taxon>
        <taxon>Pseudomonadati</taxon>
        <taxon>Pseudomonadota</taxon>
        <taxon>Alphaproteobacteria</taxon>
        <taxon>Hyphomicrobiales</taxon>
        <taxon>Nitrobacteraceae</taxon>
        <taxon>Bradyrhizobium</taxon>
    </lineage>
</organism>
<keyword evidence="4" id="KW-1185">Reference proteome</keyword>
<accession>A0A410V7B4</accession>
<dbReference type="EMBL" id="BMHC01000004">
    <property type="protein sequence ID" value="GGI24163.1"/>
    <property type="molecule type" value="Genomic_DNA"/>
</dbReference>
<dbReference type="Proteomes" id="UP000625079">
    <property type="component" value="Unassembled WGS sequence"/>
</dbReference>
<dbReference type="EMBL" id="CP030057">
    <property type="protein sequence ID" value="QOZ60663.1"/>
    <property type="molecule type" value="Genomic_DNA"/>
</dbReference>
<dbReference type="InterPro" id="IPR054189">
    <property type="entry name" value="DUF6894"/>
</dbReference>
<reference evidence="2" key="3">
    <citation type="submission" date="2022-12" db="EMBL/GenBank/DDBJ databases">
        <authorList>
            <person name="Sun Q."/>
            <person name="Zhou Y."/>
        </authorList>
    </citation>
    <scope>NUCLEOTIDE SEQUENCE</scope>
    <source>
        <strain evidence="2">CGMCC 1.15034</strain>
    </source>
</reference>
<evidence type="ECO:0000313" key="2">
    <source>
        <dbReference type="EMBL" id="GGI24163.1"/>
    </source>
</evidence>
<dbReference type="Pfam" id="PF21834">
    <property type="entry name" value="DUF6894"/>
    <property type="match status" value="1"/>
</dbReference>
<feature type="domain" description="DUF6894" evidence="1">
    <location>
        <begin position="4"/>
        <end position="68"/>
    </location>
</feature>
<gene>
    <name evidence="2" type="ORF">GCM10010987_28010</name>
    <name evidence="3" type="ORF">XH86_19500</name>
</gene>
<proteinExistence type="predicted"/>
<evidence type="ECO:0000313" key="3">
    <source>
        <dbReference type="EMBL" id="QOZ60663.1"/>
    </source>
</evidence>
<dbReference type="RefSeq" id="WP_128966263.1">
    <property type="nucleotide sequence ID" value="NZ_BMHC01000004.1"/>
</dbReference>
<dbReference type="Proteomes" id="UP000593880">
    <property type="component" value="Chromosome"/>
</dbReference>
<dbReference type="AlphaFoldDB" id="A0A410V7B4"/>
<evidence type="ECO:0000313" key="4">
    <source>
        <dbReference type="Proteomes" id="UP000593880"/>
    </source>
</evidence>
<name>A0A410V7B4_9BRAD</name>
<reference evidence="2" key="1">
    <citation type="journal article" date="2014" name="Int. J. Syst. Evol. Microbiol.">
        <title>Complete genome sequence of Corynebacterium casei LMG S-19264T (=DSM 44701T), isolated from a smear-ripened cheese.</title>
        <authorList>
            <consortium name="US DOE Joint Genome Institute (JGI-PGF)"/>
            <person name="Walter F."/>
            <person name="Albersmeier A."/>
            <person name="Kalinowski J."/>
            <person name="Ruckert C."/>
        </authorList>
    </citation>
    <scope>NUCLEOTIDE SEQUENCE</scope>
    <source>
        <strain evidence="2">CGMCC 1.15034</strain>
    </source>
</reference>
<sequence length="76" mass="8322">MTKYFFDIHDPQGDIVDDEGVELSSLDDARREARQTIGEAGRTLMAKGVDGRVVVQVRVQTGPVLTVTAAFETIDN</sequence>
<dbReference type="OrthoDB" id="7863142at2"/>